<evidence type="ECO:0000256" key="1">
    <source>
        <dbReference type="SAM" id="MobiDB-lite"/>
    </source>
</evidence>
<evidence type="ECO:0000313" key="3">
    <source>
        <dbReference type="Proteomes" id="UP001077788"/>
    </source>
</evidence>
<evidence type="ECO:0000313" key="2">
    <source>
        <dbReference type="EMBL" id="MCY6524806.1"/>
    </source>
</evidence>
<reference evidence="2" key="2">
    <citation type="submission" date="2022-12" db="EMBL/GenBank/DDBJ databases">
        <authorList>
            <person name="Kardos G."/>
            <person name="Sarkozi R."/>
            <person name="Laczko L."/>
            <person name="Marton S."/>
            <person name="Makrai L."/>
            <person name="Banyai K."/>
            <person name="Fodor L."/>
        </authorList>
    </citation>
    <scope>NUCLEOTIDE SEQUENCE</scope>
    <source>
        <strain evidence="2">84/14</strain>
    </source>
</reference>
<name>A0A9Q4HAH3_ACTPL</name>
<organism evidence="2 3">
    <name type="scientific">Actinobacillus pleuropneumoniae</name>
    <name type="common">Haemophilus pleuropneumoniae</name>
    <dbReference type="NCBI Taxonomy" id="715"/>
    <lineage>
        <taxon>Bacteria</taxon>
        <taxon>Pseudomonadati</taxon>
        <taxon>Pseudomonadota</taxon>
        <taxon>Gammaproteobacteria</taxon>
        <taxon>Pasteurellales</taxon>
        <taxon>Pasteurellaceae</taxon>
        <taxon>Actinobacillus</taxon>
    </lineage>
</organism>
<dbReference type="EMBL" id="JAPQFC010000271">
    <property type="protein sequence ID" value="MCY6524806.1"/>
    <property type="molecule type" value="Genomic_DNA"/>
</dbReference>
<dbReference type="Proteomes" id="UP001077788">
    <property type="component" value="Unassembled WGS sequence"/>
</dbReference>
<dbReference type="AlphaFoldDB" id="A0A9Q4HAH3"/>
<proteinExistence type="predicted"/>
<accession>A0A9Q4HAH3</accession>
<sequence>LVQICASLRKYTTTPAQKKDKQLAKGKETVVDLEGEASQGTKDVDVEGAEPITNLPQYIPPRKGKAKIPKDPDSQKFFISTPLLP</sequence>
<feature type="compositionally biased region" description="Basic and acidic residues" evidence="1">
    <location>
        <begin position="17"/>
        <end position="30"/>
    </location>
</feature>
<reference evidence="2" key="1">
    <citation type="journal article" date="2021" name="Vet Sci">
        <title>O-Serogroups and Pathovirotypes of Escherichia coli Isolated from Post-Weaning Piglets Showing Diarrhoea and/or Oedema in South Korea.</title>
        <authorList>
            <person name="Byun J.W."/>
            <person name="Moon B.Y."/>
            <person name="Do K.H."/>
            <person name="Lee K."/>
            <person name="Lee H.Y."/>
            <person name="Kim W.I."/>
            <person name="So B."/>
            <person name="Lee W.K."/>
        </authorList>
    </citation>
    <scope>NUCLEOTIDE SEQUENCE</scope>
    <source>
        <strain evidence="2">84/14</strain>
    </source>
</reference>
<feature type="non-terminal residue" evidence="2">
    <location>
        <position position="85"/>
    </location>
</feature>
<gene>
    <name evidence="2" type="ORF">OYG11_11395</name>
</gene>
<protein>
    <submittedName>
        <fullName evidence="2">Uncharacterized protein</fullName>
    </submittedName>
</protein>
<comment type="caution">
    <text evidence="2">The sequence shown here is derived from an EMBL/GenBank/DDBJ whole genome shotgun (WGS) entry which is preliminary data.</text>
</comment>
<feature type="non-terminal residue" evidence="2">
    <location>
        <position position="1"/>
    </location>
</feature>
<dbReference type="RefSeq" id="WP_267991910.1">
    <property type="nucleotide sequence ID" value="NZ_JAPQFC010000271.1"/>
</dbReference>
<feature type="region of interest" description="Disordered" evidence="1">
    <location>
        <begin position="15"/>
        <end position="85"/>
    </location>
</feature>